<reference evidence="1 2" key="1">
    <citation type="journal article" date="2018" name="Genome Announc.">
        <title>Genome Sequence of Geothermobacter sp. HR-1 Iron Reducer from the Loihi Seamount.</title>
        <authorList>
            <person name="Smith H."/>
            <person name="Abuyen K."/>
            <person name="Tremblay J."/>
            <person name="Savalia P."/>
            <person name="Perez-Rodriguez I."/>
            <person name="Emerson D."/>
            <person name="Tully B."/>
            <person name="Amend J."/>
        </authorList>
    </citation>
    <scope>NUCLEOTIDE SEQUENCE [LARGE SCALE GENOMIC DNA]</scope>
    <source>
        <strain evidence="1 2">HR-1</strain>
    </source>
</reference>
<gene>
    <name evidence="1" type="ORF">C2E25_02725</name>
</gene>
<sequence>MKLIQRFIIVNSCLNISFGKMKRDMNPRGGWFQRVETGGGDVATENLKKHINYLKRKSLWGKN</sequence>
<dbReference type="EMBL" id="PPFX01000004">
    <property type="protein sequence ID" value="PNU21232.1"/>
    <property type="molecule type" value="Genomic_DNA"/>
</dbReference>
<accession>A0A2K2HD66</accession>
<evidence type="ECO:0000313" key="2">
    <source>
        <dbReference type="Proteomes" id="UP000236340"/>
    </source>
</evidence>
<organism evidence="1 2">
    <name type="scientific">Geothermobacter hydrogeniphilus</name>
    <dbReference type="NCBI Taxonomy" id="1969733"/>
    <lineage>
        <taxon>Bacteria</taxon>
        <taxon>Pseudomonadati</taxon>
        <taxon>Thermodesulfobacteriota</taxon>
        <taxon>Desulfuromonadia</taxon>
        <taxon>Desulfuromonadales</taxon>
        <taxon>Geothermobacteraceae</taxon>
        <taxon>Geothermobacter</taxon>
    </lineage>
</organism>
<evidence type="ECO:0000313" key="1">
    <source>
        <dbReference type="EMBL" id="PNU21232.1"/>
    </source>
</evidence>
<comment type="caution">
    <text evidence="1">The sequence shown here is derived from an EMBL/GenBank/DDBJ whole genome shotgun (WGS) entry which is preliminary data.</text>
</comment>
<name>A0A2K2HD66_9BACT</name>
<proteinExistence type="predicted"/>
<protein>
    <submittedName>
        <fullName evidence="1">Uncharacterized protein</fullName>
    </submittedName>
</protein>
<dbReference type="AlphaFoldDB" id="A0A2K2HD66"/>
<dbReference type="Proteomes" id="UP000236340">
    <property type="component" value="Unassembled WGS sequence"/>
</dbReference>